<dbReference type="AlphaFoldDB" id="A0A412IR89"/>
<gene>
    <name evidence="1" type="ORF">DWX92_12700</name>
</gene>
<evidence type="ECO:0000313" key="2">
    <source>
        <dbReference type="Proteomes" id="UP000285274"/>
    </source>
</evidence>
<proteinExistence type="predicted"/>
<protein>
    <submittedName>
        <fullName evidence="1">Uncharacterized protein</fullName>
    </submittedName>
</protein>
<dbReference type="EMBL" id="QRVM01000154">
    <property type="protein sequence ID" value="RGS41216.1"/>
    <property type="molecule type" value="Genomic_DNA"/>
</dbReference>
<organism evidence="1 2">
    <name type="scientific">Holdemanella biformis</name>
    <dbReference type="NCBI Taxonomy" id="1735"/>
    <lineage>
        <taxon>Bacteria</taxon>
        <taxon>Bacillati</taxon>
        <taxon>Bacillota</taxon>
        <taxon>Erysipelotrichia</taxon>
        <taxon>Erysipelotrichales</taxon>
        <taxon>Erysipelotrichaceae</taxon>
        <taxon>Holdemanella</taxon>
    </lineage>
</organism>
<comment type="caution">
    <text evidence="1">The sequence shown here is derived from an EMBL/GenBank/DDBJ whole genome shotgun (WGS) entry which is preliminary data.</text>
</comment>
<name>A0A412IR89_9FIRM</name>
<sequence length="187" mass="23054">DTFFSSPYYYIKEMCRKYDIENNDNYYVSDFKRFVISEKDEDYLNMDNNRAQYLRKEWFCLKSTKEHYQKIFTNEDVLFYVESAHKIGAFHIIPKRFGYLPKCKWLLDDGIRALMVIEDNWISIKKSYGNISFEEYKRKFMLEDVYYNRKLRKELMIDFNMTWEELFETLKKLAIVINNRTESIIRR</sequence>
<dbReference type="RefSeq" id="WP_220412791.1">
    <property type="nucleotide sequence ID" value="NZ_QRVM01000154.1"/>
</dbReference>
<feature type="non-terminal residue" evidence="1">
    <location>
        <position position="1"/>
    </location>
</feature>
<accession>A0A412IR89</accession>
<evidence type="ECO:0000313" key="1">
    <source>
        <dbReference type="EMBL" id="RGS41216.1"/>
    </source>
</evidence>
<dbReference type="Proteomes" id="UP000285274">
    <property type="component" value="Unassembled WGS sequence"/>
</dbReference>
<reference evidence="1 2" key="1">
    <citation type="submission" date="2018-08" db="EMBL/GenBank/DDBJ databases">
        <title>A genome reference for cultivated species of the human gut microbiota.</title>
        <authorList>
            <person name="Zou Y."/>
            <person name="Xue W."/>
            <person name="Luo G."/>
        </authorList>
    </citation>
    <scope>NUCLEOTIDE SEQUENCE [LARGE SCALE GENOMIC DNA]</scope>
    <source>
        <strain evidence="1 2">AF22-10AC</strain>
    </source>
</reference>